<evidence type="ECO:0000259" key="4">
    <source>
        <dbReference type="Pfam" id="PF00884"/>
    </source>
</evidence>
<evidence type="ECO:0000256" key="1">
    <source>
        <dbReference type="ARBA" id="ARBA00022723"/>
    </source>
</evidence>
<dbReference type="SUPFAM" id="SSF53649">
    <property type="entry name" value="Alkaline phosphatase-like"/>
    <property type="match status" value="1"/>
</dbReference>
<dbReference type="RefSeq" id="WP_055119340.1">
    <property type="nucleotide sequence ID" value="NZ_CXWA01000007.1"/>
</dbReference>
<evidence type="ECO:0000256" key="3">
    <source>
        <dbReference type="SAM" id="MobiDB-lite"/>
    </source>
</evidence>
<proteinExistence type="predicted"/>
<dbReference type="AlphaFoldDB" id="A0A0M6ZEY3"/>
<name>A0A0M6ZEY3_9HYPH</name>
<dbReference type="Pfam" id="PF00884">
    <property type="entry name" value="Sulfatase"/>
    <property type="match status" value="1"/>
</dbReference>
<feature type="domain" description="Sulfatase N-terminal" evidence="4">
    <location>
        <begin position="3"/>
        <end position="349"/>
    </location>
</feature>
<reference evidence="6" key="1">
    <citation type="submission" date="2015-07" db="EMBL/GenBank/DDBJ databases">
        <authorList>
            <person name="Rodrigo-Torres Lidia"/>
            <person name="Arahal R.David."/>
        </authorList>
    </citation>
    <scope>NUCLEOTIDE SEQUENCE [LARGE SCALE GENOMIC DNA]</scope>
    <source>
        <strain evidence="6">CECT 5096</strain>
    </source>
</reference>
<dbReference type="GeneID" id="97669073"/>
<accession>A0A0M6ZEY3</accession>
<feature type="region of interest" description="Disordered" evidence="3">
    <location>
        <begin position="139"/>
        <end position="160"/>
    </location>
</feature>
<dbReference type="InterPro" id="IPR017850">
    <property type="entry name" value="Alkaline_phosphatase_core_sf"/>
</dbReference>
<dbReference type="EC" id="3.1.6.1" evidence="5"/>
<evidence type="ECO:0000313" key="6">
    <source>
        <dbReference type="Proteomes" id="UP000049983"/>
    </source>
</evidence>
<evidence type="ECO:0000256" key="2">
    <source>
        <dbReference type="ARBA" id="ARBA00022801"/>
    </source>
</evidence>
<dbReference type="Gene3D" id="3.40.720.10">
    <property type="entry name" value="Alkaline Phosphatase, subunit A"/>
    <property type="match status" value="1"/>
</dbReference>
<dbReference type="InterPro" id="IPR000917">
    <property type="entry name" value="Sulfatase_N"/>
</dbReference>
<evidence type="ECO:0000313" key="5">
    <source>
        <dbReference type="EMBL" id="CTQ68047.1"/>
    </source>
</evidence>
<keyword evidence="6" id="KW-1185">Reference proteome</keyword>
<gene>
    <name evidence="5" type="ORF">LA5096_01657</name>
</gene>
<dbReference type="OrthoDB" id="9795675at2"/>
<dbReference type="EMBL" id="CXWC01000003">
    <property type="protein sequence ID" value="CTQ68047.1"/>
    <property type="molecule type" value="Genomic_DNA"/>
</dbReference>
<dbReference type="STRING" id="311410.LA5095_04678"/>
<dbReference type="GO" id="GO:0004065">
    <property type="term" value="F:arylsulfatase activity"/>
    <property type="evidence" value="ECO:0007669"/>
    <property type="project" value="UniProtKB-EC"/>
</dbReference>
<protein>
    <submittedName>
        <fullName evidence="5">Arylsulfatase</fullName>
        <ecNumber evidence="5">3.1.6.1</ecNumber>
    </submittedName>
</protein>
<organism evidence="5 6">
    <name type="scientific">Roseibium album</name>
    <dbReference type="NCBI Taxonomy" id="311410"/>
    <lineage>
        <taxon>Bacteria</taxon>
        <taxon>Pseudomonadati</taxon>
        <taxon>Pseudomonadota</taxon>
        <taxon>Alphaproteobacteria</taxon>
        <taxon>Hyphomicrobiales</taxon>
        <taxon>Stappiaceae</taxon>
        <taxon>Roseibium</taxon>
    </lineage>
</organism>
<dbReference type="Proteomes" id="UP000049983">
    <property type="component" value="Unassembled WGS sequence"/>
</dbReference>
<dbReference type="GO" id="GO:0005737">
    <property type="term" value="C:cytoplasm"/>
    <property type="evidence" value="ECO:0007669"/>
    <property type="project" value="TreeGrafter"/>
</dbReference>
<dbReference type="GO" id="GO:0046872">
    <property type="term" value="F:metal ion binding"/>
    <property type="evidence" value="ECO:0007669"/>
    <property type="project" value="UniProtKB-KW"/>
</dbReference>
<dbReference type="PANTHER" id="PTHR45953:SF1">
    <property type="entry name" value="IDURONATE 2-SULFATASE"/>
    <property type="match status" value="1"/>
</dbReference>
<sequence length="534" mass="60292">MRTVFVLFDSLNRLALGAYGGTAVETPNFDRFAQRAVTFDKHYVGSLPCMPARRDMHTGRLNFMHRHWGPLEPFDESFAKILSGGGVYSHLISDHLHYFEDGGWGYANAFDSWDFIRGQEYDALKALAAPPVERYRQKFDPRHYPMSPPSNGSMTRGNTDKTSWKRSRAAITHDFLTEEADFPTAKCFAAAFEFLDLNADADDWFLQLECFDPHEPFVAPERFKEAYKSGYNGKILDWPHYEKVSNSSQEIAEIRGNYAALVAMCDEYFGKLLDHFDAHGLWDDTCLILTTDHGFLLSEHEWWGKNRMPYYEEISHIPLMIWHPGHADQSGSRRKNLTQTPDLMPTILEIHNCQVPPSVTGASLKPLLGDDAPVHESLALGMFAGPVCVTDGKYSYFRYPDDLSGENLNLYTLMPTHLSSHFEISELKTSVLAGPFDFTKGAPLLKIKLDPKNTQVGNDGQTLEDCVSALYDLERDPGQTTPVPDEAVIGRLTDRITYHFIQHDAPKELYAHFGLETDREAHQGTAGPGIERAI</sequence>
<dbReference type="CDD" id="cd16148">
    <property type="entry name" value="sulfatase_like"/>
    <property type="match status" value="1"/>
</dbReference>
<keyword evidence="2 5" id="KW-0378">Hydrolase</keyword>
<keyword evidence="1" id="KW-0479">Metal-binding</keyword>
<dbReference type="PANTHER" id="PTHR45953">
    <property type="entry name" value="IDURONATE 2-SULFATASE"/>
    <property type="match status" value="1"/>
</dbReference>